<proteinExistence type="predicted"/>
<accession>A0A7U2NQV6</accession>
<reference evidence="2" key="1">
    <citation type="journal article" date="2021" name="BMC Genomics">
        <title>Chromosome-level genome assembly and manually-curated proteome of model necrotroph Parastagonospora nodorum Sn15 reveals a genome-wide trove of candidate effector homologs, and redundancy of virulence-related functions within an accessory chromosome.</title>
        <authorList>
            <person name="Bertazzoni S."/>
            <person name="Jones D.A.B."/>
            <person name="Phan H.T."/>
            <person name="Tan K.-C."/>
            <person name="Hane J.K."/>
        </authorList>
    </citation>
    <scope>NUCLEOTIDE SEQUENCE [LARGE SCALE GENOMIC DNA]</scope>
    <source>
        <strain evidence="2">SN15 / ATCC MYA-4574 / FGSC 10173)</strain>
    </source>
</reference>
<protein>
    <submittedName>
        <fullName evidence="1">Uncharacterized protein</fullName>
    </submittedName>
</protein>
<dbReference type="AlphaFoldDB" id="A0A7U2NQV6"/>
<name>A0A7U2NQV6_PHANO</name>
<gene>
    <name evidence="1" type="ORF">JI435_308310</name>
</gene>
<evidence type="ECO:0000313" key="2">
    <source>
        <dbReference type="Proteomes" id="UP000663193"/>
    </source>
</evidence>
<dbReference type="VEuPathDB" id="FungiDB:JI435_308310"/>
<keyword evidence="2" id="KW-1185">Reference proteome</keyword>
<dbReference type="EMBL" id="CP069044">
    <property type="protein sequence ID" value="QRD07111.1"/>
    <property type="molecule type" value="Genomic_DNA"/>
</dbReference>
<organism evidence="1 2">
    <name type="scientific">Phaeosphaeria nodorum (strain SN15 / ATCC MYA-4574 / FGSC 10173)</name>
    <name type="common">Glume blotch fungus</name>
    <name type="synonym">Parastagonospora nodorum</name>
    <dbReference type="NCBI Taxonomy" id="321614"/>
    <lineage>
        <taxon>Eukaryota</taxon>
        <taxon>Fungi</taxon>
        <taxon>Dikarya</taxon>
        <taxon>Ascomycota</taxon>
        <taxon>Pezizomycotina</taxon>
        <taxon>Dothideomycetes</taxon>
        <taxon>Pleosporomycetidae</taxon>
        <taxon>Pleosporales</taxon>
        <taxon>Pleosporineae</taxon>
        <taxon>Phaeosphaeriaceae</taxon>
        <taxon>Parastagonospora</taxon>
    </lineage>
</organism>
<evidence type="ECO:0000313" key="1">
    <source>
        <dbReference type="EMBL" id="QRD07111.1"/>
    </source>
</evidence>
<sequence length="205" mass="23309">MLLMCMRPRSVSGTMPNMAGTDLGVSTTDQYIVYSRAFVKRLQASRIFCKSAHFCDTACERSVATQHGCFRRVHSPLCERCRDLSRDLRSIELPKLLVYHEFHRLRIDVHHSTQGENPVFELLPCVCEDNAVDLISIDKRDFFADAADDLVLLDKAEVERLVIGVREASDIEVLGYGRLVSLWVCGCKIGWVDPRRRSCGRFEAL</sequence>
<dbReference type="Proteomes" id="UP000663193">
    <property type="component" value="Chromosome 22"/>
</dbReference>